<evidence type="ECO:0000313" key="2">
    <source>
        <dbReference type="Proteomes" id="UP000324897"/>
    </source>
</evidence>
<dbReference type="Gramene" id="TVU44085">
    <property type="protein sequence ID" value="TVU44085"/>
    <property type="gene ID" value="EJB05_03515"/>
</dbReference>
<name>A0A5J9W810_9POAL</name>
<evidence type="ECO:0000313" key="1">
    <source>
        <dbReference type="EMBL" id="TVU44085.1"/>
    </source>
</evidence>
<protein>
    <recommendedName>
        <fullName evidence="3">MATH domain-containing protein</fullName>
    </recommendedName>
</protein>
<gene>
    <name evidence="1" type="ORF">EJB05_03515</name>
</gene>
<dbReference type="AlphaFoldDB" id="A0A5J9W810"/>
<dbReference type="SUPFAM" id="SSF49599">
    <property type="entry name" value="TRAF domain-like"/>
    <property type="match status" value="1"/>
</dbReference>
<evidence type="ECO:0008006" key="3">
    <source>
        <dbReference type="Google" id="ProtNLM"/>
    </source>
</evidence>
<sequence>MFSLCSGLARGKPRGYHELVIDGRVLDGDVPAGEALSSAPFTVGGIRWRVVCYPNRHPLLLTTEAPFFYRLVLDEDVAKPVMARFKFSVEVEQQQQRKRSLFFFFLNSKPKPKVLFKSEGVESFVWKDDSGEMTRFQLIASPSSTTS</sequence>
<proteinExistence type="predicted"/>
<dbReference type="OrthoDB" id="1883087at2759"/>
<comment type="caution">
    <text evidence="1">The sequence shown here is derived from an EMBL/GenBank/DDBJ whole genome shotgun (WGS) entry which is preliminary data.</text>
</comment>
<feature type="non-terminal residue" evidence="1">
    <location>
        <position position="1"/>
    </location>
</feature>
<organism evidence="1 2">
    <name type="scientific">Eragrostis curvula</name>
    <name type="common">weeping love grass</name>
    <dbReference type="NCBI Taxonomy" id="38414"/>
    <lineage>
        <taxon>Eukaryota</taxon>
        <taxon>Viridiplantae</taxon>
        <taxon>Streptophyta</taxon>
        <taxon>Embryophyta</taxon>
        <taxon>Tracheophyta</taxon>
        <taxon>Spermatophyta</taxon>
        <taxon>Magnoliopsida</taxon>
        <taxon>Liliopsida</taxon>
        <taxon>Poales</taxon>
        <taxon>Poaceae</taxon>
        <taxon>PACMAD clade</taxon>
        <taxon>Chloridoideae</taxon>
        <taxon>Eragrostideae</taxon>
        <taxon>Eragrostidinae</taxon>
        <taxon>Eragrostis</taxon>
    </lineage>
</organism>
<dbReference type="EMBL" id="RWGY01000004">
    <property type="protein sequence ID" value="TVU44085.1"/>
    <property type="molecule type" value="Genomic_DNA"/>
</dbReference>
<dbReference type="Gene3D" id="2.60.210.10">
    <property type="entry name" value="Apoptosis, Tumor Necrosis Factor Receptor Associated Protein 2, Chain A"/>
    <property type="match status" value="1"/>
</dbReference>
<dbReference type="InterPro" id="IPR008974">
    <property type="entry name" value="TRAF-like"/>
</dbReference>
<dbReference type="Proteomes" id="UP000324897">
    <property type="component" value="Chromosome 5"/>
</dbReference>
<dbReference type="InterPro" id="IPR002083">
    <property type="entry name" value="MATH/TRAF_dom"/>
</dbReference>
<reference evidence="1 2" key="1">
    <citation type="journal article" date="2019" name="Sci. Rep.">
        <title>A high-quality genome of Eragrostis curvula grass provides insights into Poaceae evolution and supports new strategies to enhance forage quality.</title>
        <authorList>
            <person name="Carballo J."/>
            <person name="Santos B.A.C.M."/>
            <person name="Zappacosta D."/>
            <person name="Garbus I."/>
            <person name="Selva J.P."/>
            <person name="Gallo C.A."/>
            <person name="Diaz A."/>
            <person name="Albertini E."/>
            <person name="Caccamo M."/>
            <person name="Echenique V."/>
        </authorList>
    </citation>
    <scope>NUCLEOTIDE SEQUENCE [LARGE SCALE GENOMIC DNA]</scope>
    <source>
        <strain evidence="2">cv. Victoria</strain>
        <tissue evidence="1">Leaf</tissue>
    </source>
</reference>
<dbReference type="CDD" id="cd00121">
    <property type="entry name" value="MATH"/>
    <property type="match status" value="1"/>
</dbReference>
<accession>A0A5J9W810</accession>
<keyword evidence="2" id="KW-1185">Reference proteome</keyword>